<dbReference type="Proteomes" id="UP001432128">
    <property type="component" value="Chromosome"/>
</dbReference>
<keyword evidence="3" id="KW-1185">Reference proteome</keyword>
<protein>
    <submittedName>
        <fullName evidence="2">Uncharacterized protein</fullName>
    </submittedName>
</protein>
<proteinExistence type="predicted"/>
<evidence type="ECO:0000256" key="1">
    <source>
        <dbReference type="SAM" id="MobiDB-lite"/>
    </source>
</evidence>
<dbReference type="RefSeq" id="WP_328856857.1">
    <property type="nucleotide sequence ID" value="NZ_CP108021.1"/>
</dbReference>
<reference evidence="2 3" key="1">
    <citation type="submission" date="2022-10" db="EMBL/GenBank/DDBJ databases">
        <title>The complete genomes of actinobacterial strains from the NBC collection.</title>
        <authorList>
            <person name="Joergensen T.S."/>
            <person name="Alvarez Arevalo M."/>
            <person name="Sterndorff E.B."/>
            <person name="Faurdal D."/>
            <person name="Vuksanovic O."/>
            <person name="Mourched A.-S."/>
            <person name="Charusanti P."/>
            <person name="Shaw S."/>
            <person name="Blin K."/>
            <person name="Weber T."/>
        </authorList>
    </citation>
    <scope>NUCLEOTIDE SEQUENCE [LARGE SCALE GENOMIC DNA]</scope>
    <source>
        <strain evidence="2 3">NBC_00319</strain>
    </source>
</reference>
<evidence type="ECO:0000313" key="2">
    <source>
        <dbReference type="EMBL" id="WUM19348.1"/>
    </source>
</evidence>
<organism evidence="2 3">
    <name type="scientific">Williamsia herbipolensis</name>
    <dbReference type="NCBI Taxonomy" id="1603258"/>
    <lineage>
        <taxon>Bacteria</taxon>
        <taxon>Bacillati</taxon>
        <taxon>Actinomycetota</taxon>
        <taxon>Actinomycetes</taxon>
        <taxon>Mycobacteriales</taxon>
        <taxon>Nocardiaceae</taxon>
        <taxon>Williamsia</taxon>
    </lineage>
</organism>
<name>A0AAU4JZY3_9NOCA</name>
<feature type="region of interest" description="Disordered" evidence="1">
    <location>
        <begin position="271"/>
        <end position="306"/>
    </location>
</feature>
<sequence>MSTAIEQLSVPASARPDRISQATSVEQSRAVAEVQAAAVIARQNPRSKQRAVAEMSEECALPFVAERAFYRYRRGGENVTGGSIHLAKGLARCWQNIAYGTSELRRDDVAGESEMSAWAWDLEANNRVSITFTVKHLRDTSDGPVKLTSGRDIYEHLTNQANRRMREQIFAVLPAWFTDQASKLCTQTLEHGGGVALGTRVARMIAHYAEKLNVTQAQLERRVGRAADDWTPADLAELSVIGRAIDTGEMSVDAEFERTLTVADIVPTAQAAPAADSPQDPDDTAPPADQQNGDTEPSEPPPAQTPKRKLLDQLAETFSAEGWDDSDDEGKLAWLSSFIKSAQPITRYDALTSPQIRAAIDEIRDPSGNGDNEGGKS</sequence>
<dbReference type="KEGG" id="whr:OG579_16815"/>
<dbReference type="EMBL" id="CP108021">
    <property type="protein sequence ID" value="WUM19348.1"/>
    <property type="molecule type" value="Genomic_DNA"/>
</dbReference>
<evidence type="ECO:0000313" key="3">
    <source>
        <dbReference type="Proteomes" id="UP001432128"/>
    </source>
</evidence>
<dbReference type="AlphaFoldDB" id="A0AAU4JZY3"/>
<gene>
    <name evidence="2" type="ORF">OG579_16815</name>
</gene>
<accession>A0AAU4JZY3</accession>